<comment type="caution">
    <text evidence="1">The sequence shown here is derived from an EMBL/GenBank/DDBJ whole genome shotgun (WGS) entry which is preliminary data.</text>
</comment>
<evidence type="ECO:0000313" key="1">
    <source>
        <dbReference type="EMBL" id="KKK51551.1"/>
    </source>
</evidence>
<accession>A0A0F8YU89</accession>
<feature type="non-terminal residue" evidence="1">
    <location>
        <position position="48"/>
    </location>
</feature>
<reference evidence="1" key="1">
    <citation type="journal article" date="2015" name="Nature">
        <title>Complex archaea that bridge the gap between prokaryotes and eukaryotes.</title>
        <authorList>
            <person name="Spang A."/>
            <person name="Saw J.H."/>
            <person name="Jorgensen S.L."/>
            <person name="Zaremba-Niedzwiedzka K."/>
            <person name="Martijn J."/>
            <person name="Lind A.E."/>
            <person name="van Eijk R."/>
            <person name="Schleper C."/>
            <person name="Guy L."/>
            <person name="Ettema T.J."/>
        </authorList>
    </citation>
    <scope>NUCLEOTIDE SEQUENCE</scope>
</reference>
<dbReference type="EMBL" id="LAZR01067459">
    <property type="protein sequence ID" value="KKK51551.1"/>
    <property type="molecule type" value="Genomic_DNA"/>
</dbReference>
<dbReference type="AlphaFoldDB" id="A0A0F8YU89"/>
<organism evidence="1">
    <name type="scientific">marine sediment metagenome</name>
    <dbReference type="NCBI Taxonomy" id="412755"/>
    <lineage>
        <taxon>unclassified sequences</taxon>
        <taxon>metagenomes</taxon>
        <taxon>ecological metagenomes</taxon>
    </lineage>
</organism>
<name>A0A0F8YU89_9ZZZZ</name>
<proteinExistence type="predicted"/>
<protein>
    <submittedName>
        <fullName evidence="1">Uncharacterized protein</fullName>
    </submittedName>
</protein>
<gene>
    <name evidence="1" type="ORF">LCGC14_3113830</name>
</gene>
<sequence length="48" mass="5398">MDTEQITKQLSKLIKGDVLVDIFNRVAFSTDASIYQIVPRCVVAVRDT</sequence>